<sequence length="120" mass="13351">HGAGKGREGQGGGADPMAADPMEQRLGSLPVFTRDDFEGDWRQVASGGFSQVFQARHRHWRTEYAIKCAPCLPPGATRYLPAAPSPFSEEKLRPGKLWARELEREEWAEAGAEDCPPRRF</sequence>
<evidence type="ECO:0000313" key="2">
    <source>
        <dbReference type="EMBL" id="KAK2099482.1"/>
    </source>
</evidence>
<reference evidence="2 3" key="1">
    <citation type="submission" date="2023-05" db="EMBL/GenBank/DDBJ databases">
        <title>B98-5 Cell Line De Novo Hybrid Assembly: An Optical Mapping Approach.</title>
        <authorList>
            <person name="Kananen K."/>
            <person name="Auerbach J.A."/>
            <person name="Kautto E."/>
            <person name="Blachly J.S."/>
        </authorList>
    </citation>
    <scope>NUCLEOTIDE SEQUENCE [LARGE SCALE GENOMIC DNA]</scope>
    <source>
        <strain evidence="2">B95-8</strain>
        <tissue evidence="2">Cell line</tissue>
    </source>
</reference>
<organism evidence="2 3">
    <name type="scientific">Saguinus oedipus</name>
    <name type="common">Cotton-top tamarin</name>
    <name type="synonym">Oedipomidas oedipus</name>
    <dbReference type="NCBI Taxonomy" id="9490"/>
    <lineage>
        <taxon>Eukaryota</taxon>
        <taxon>Metazoa</taxon>
        <taxon>Chordata</taxon>
        <taxon>Craniata</taxon>
        <taxon>Vertebrata</taxon>
        <taxon>Euteleostomi</taxon>
        <taxon>Mammalia</taxon>
        <taxon>Eutheria</taxon>
        <taxon>Euarchontoglires</taxon>
        <taxon>Primates</taxon>
        <taxon>Haplorrhini</taxon>
        <taxon>Platyrrhini</taxon>
        <taxon>Cebidae</taxon>
        <taxon>Callitrichinae</taxon>
        <taxon>Saguinus</taxon>
    </lineage>
</organism>
<evidence type="ECO:0000256" key="1">
    <source>
        <dbReference type="SAM" id="MobiDB-lite"/>
    </source>
</evidence>
<protein>
    <submittedName>
        <fullName evidence="2">Uncharacterized protein</fullName>
    </submittedName>
</protein>
<feature type="region of interest" description="Disordered" evidence="1">
    <location>
        <begin position="1"/>
        <end position="21"/>
    </location>
</feature>
<evidence type="ECO:0000313" key="3">
    <source>
        <dbReference type="Proteomes" id="UP001266305"/>
    </source>
</evidence>
<accession>A0ABQ9UQW9</accession>
<gene>
    <name evidence="2" type="ORF">P7K49_020830</name>
</gene>
<dbReference type="Proteomes" id="UP001266305">
    <property type="component" value="Unassembled WGS sequence"/>
</dbReference>
<comment type="caution">
    <text evidence="2">The sequence shown here is derived from an EMBL/GenBank/DDBJ whole genome shotgun (WGS) entry which is preliminary data.</text>
</comment>
<keyword evidence="3" id="KW-1185">Reference proteome</keyword>
<feature type="non-terminal residue" evidence="2">
    <location>
        <position position="1"/>
    </location>
</feature>
<dbReference type="EMBL" id="JASSZA010000010">
    <property type="protein sequence ID" value="KAK2099482.1"/>
    <property type="molecule type" value="Genomic_DNA"/>
</dbReference>
<proteinExistence type="predicted"/>
<name>A0ABQ9UQW9_SAGOE</name>